<reference evidence="7" key="1">
    <citation type="submission" date="2022-06" db="EMBL/GenBank/DDBJ databases">
        <title>Aeoliella straminimaris, a novel planctomycete from sediments.</title>
        <authorList>
            <person name="Vitorino I.R."/>
            <person name="Lage O.M."/>
        </authorList>
    </citation>
    <scope>NUCLEOTIDE SEQUENCE</scope>
    <source>
        <strain evidence="7">ICT_H6.2</strain>
    </source>
</reference>
<keyword evidence="8" id="KW-1185">Reference proteome</keyword>
<dbReference type="RefSeq" id="WP_252855405.1">
    <property type="nucleotide sequence ID" value="NZ_JAMXLR010000091.1"/>
</dbReference>
<feature type="transmembrane region" description="Helical" evidence="5">
    <location>
        <begin position="367"/>
        <end position="389"/>
    </location>
</feature>
<keyword evidence="3 5" id="KW-1133">Transmembrane helix</keyword>
<dbReference type="AlphaFoldDB" id="A0A9X2JJ71"/>
<feature type="transmembrane region" description="Helical" evidence="5">
    <location>
        <begin position="219"/>
        <end position="237"/>
    </location>
</feature>
<dbReference type="GO" id="GO:0016020">
    <property type="term" value="C:membrane"/>
    <property type="evidence" value="ECO:0007669"/>
    <property type="project" value="UniProtKB-SubCell"/>
</dbReference>
<sequence length="470" mass="51266">MPVVLLVAAAVLLVWSVIVFRWLSPVGVAVATVAVGYVFGHDFWNLHLGPLPLTIDRLLLLMLMAVVAIRAWQGRITWRGPLTVDWAIIALLGWLTVSCIASNVGSGVQLPTSPYFRLLFAFWLPAMLYLAVRLTPLSNRTTTVVLALLAVLGTYLALTACAELVGAWWAVYPKYIADPELGTHFGRARGPALNSVSLGNYLAISLWAAWTLRPRVSRGWQLALLAAMGLMTMAILFTFTRSVWMGLALSGFVMLVAETPRHLRLPVAVGTMVVGGVMAVCLWSLVLNLNREDSGAVSHHSVQQREAFAYVSYHMIRDNPLFGVGFGRFYDQKLPYLTDRSQSFELESIRGLHHHNTFLGLWTETGLIGVVAFIAMLSGWIAIGVRMAFGRGQSLATQQMGRLLLAVVAVYLPSALFHDLSLIFQDQVLLFLVVGLAVATAEQATRHAGATVPANSASLLPTSSKLLHSP</sequence>
<evidence type="ECO:0000256" key="2">
    <source>
        <dbReference type="ARBA" id="ARBA00022692"/>
    </source>
</evidence>
<feature type="transmembrane region" description="Helical" evidence="5">
    <location>
        <begin position="115"/>
        <end position="132"/>
    </location>
</feature>
<evidence type="ECO:0000256" key="5">
    <source>
        <dbReference type="SAM" id="Phobius"/>
    </source>
</evidence>
<keyword evidence="2 5" id="KW-0812">Transmembrane</keyword>
<evidence type="ECO:0000256" key="1">
    <source>
        <dbReference type="ARBA" id="ARBA00004141"/>
    </source>
</evidence>
<keyword evidence="7" id="KW-0436">Ligase</keyword>
<dbReference type="Proteomes" id="UP001155241">
    <property type="component" value="Unassembled WGS sequence"/>
</dbReference>
<dbReference type="GO" id="GO:0016874">
    <property type="term" value="F:ligase activity"/>
    <property type="evidence" value="ECO:0007669"/>
    <property type="project" value="UniProtKB-KW"/>
</dbReference>
<feature type="transmembrane region" description="Helical" evidence="5">
    <location>
        <begin position="267"/>
        <end position="286"/>
    </location>
</feature>
<evidence type="ECO:0000259" key="6">
    <source>
        <dbReference type="Pfam" id="PF04932"/>
    </source>
</evidence>
<proteinExistence type="predicted"/>
<feature type="domain" description="O-antigen ligase-related" evidence="6">
    <location>
        <begin position="227"/>
        <end position="374"/>
    </location>
</feature>
<evidence type="ECO:0000313" key="8">
    <source>
        <dbReference type="Proteomes" id="UP001155241"/>
    </source>
</evidence>
<dbReference type="InterPro" id="IPR007016">
    <property type="entry name" value="O-antigen_ligase-rel_domated"/>
</dbReference>
<dbReference type="PANTHER" id="PTHR37422">
    <property type="entry name" value="TEICHURONIC ACID BIOSYNTHESIS PROTEIN TUAE"/>
    <property type="match status" value="1"/>
</dbReference>
<dbReference type="PANTHER" id="PTHR37422:SF23">
    <property type="entry name" value="TEICHURONIC ACID BIOSYNTHESIS PROTEIN TUAE"/>
    <property type="match status" value="1"/>
</dbReference>
<dbReference type="InterPro" id="IPR051533">
    <property type="entry name" value="WaaL-like"/>
</dbReference>
<keyword evidence="4 5" id="KW-0472">Membrane</keyword>
<name>A0A9X2JJ71_9BACT</name>
<dbReference type="EMBL" id="JAMXLR010000091">
    <property type="protein sequence ID" value="MCO6047292.1"/>
    <property type="molecule type" value="Genomic_DNA"/>
</dbReference>
<evidence type="ECO:0000256" key="3">
    <source>
        <dbReference type="ARBA" id="ARBA00022989"/>
    </source>
</evidence>
<organism evidence="7 8">
    <name type="scientific">Aeoliella straminimaris</name>
    <dbReference type="NCBI Taxonomy" id="2954799"/>
    <lineage>
        <taxon>Bacteria</taxon>
        <taxon>Pseudomonadati</taxon>
        <taxon>Planctomycetota</taxon>
        <taxon>Planctomycetia</taxon>
        <taxon>Pirellulales</taxon>
        <taxon>Lacipirellulaceae</taxon>
        <taxon>Aeoliella</taxon>
    </lineage>
</organism>
<dbReference type="Pfam" id="PF04932">
    <property type="entry name" value="Wzy_C"/>
    <property type="match status" value="1"/>
</dbReference>
<feature type="transmembrane region" description="Helical" evidence="5">
    <location>
        <begin position="192"/>
        <end position="212"/>
    </location>
</feature>
<accession>A0A9X2JJ71</accession>
<evidence type="ECO:0000313" key="7">
    <source>
        <dbReference type="EMBL" id="MCO6047292.1"/>
    </source>
</evidence>
<feature type="transmembrane region" description="Helical" evidence="5">
    <location>
        <begin position="144"/>
        <end position="172"/>
    </location>
</feature>
<feature type="transmembrane region" description="Helical" evidence="5">
    <location>
        <begin position="55"/>
        <end position="72"/>
    </location>
</feature>
<evidence type="ECO:0000256" key="4">
    <source>
        <dbReference type="ARBA" id="ARBA00023136"/>
    </source>
</evidence>
<comment type="caution">
    <text evidence="7">The sequence shown here is derived from an EMBL/GenBank/DDBJ whole genome shotgun (WGS) entry which is preliminary data.</text>
</comment>
<feature type="transmembrane region" description="Helical" evidence="5">
    <location>
        <begin position="401"/>
        <end position="417"/>
    </location>
</feature>
<comment type="subcellular location">
    <subcellularLocation>
        <location evidence="1">Membrane</location>
        <topology evidence="1">Multi-pass membrane protein</topology>
    </subcellularLocation>
</comment>
<gene>
    <name evidence="7" type="ORF">NG895_25610</name>
</gene>
<protein>
    <submittedName>
        <fullName evidence="7">O-antigen ligase family protein</fullName>
    </submittedName>
</protein>
<feature type="transmembrane region" description="Helical" evidence="5">
    <location>
        <begin position="84"/>
        <end position="103"/>
    </location>
</feature>